<evidence type="ECO:0000259" key="6">
    <source>
        <dbReference type="Pfam" id="PF01416"/>
    </source>
</evidence>
<proteinExistence type="inferred from homology"/>
<gene>
    <name evidence="4" type="primary">truA</name>
    <name evidence="7" type="ORF">ACFOLH_08825</name>
</gene>
<evidence type="ECO:0000256" key="5">
    <source>
        <dbReference type="RuleBase" id="RU003792"/>
    </source>
</evidence>
<organism evidence="7 8">
    <name type="scientific">Aquipuribacter hungaricus</name>
    <dbReference type="NCBI Taxonomy" id="545624"/>
    <lineage>
        <taxon>Bacteria</taxon>
        <taxon>Bacillati</taxon>
        <taxon>Actinomycetota</taxon>
        <taxon>Actinomycetes</taxon>
        <taxon>Micrococcales</taxon>
        <taxon>Intrasporangiaceae</taxon>
        <taxon>Aquipuribacter</taxon>
    </lineage>
</organism>
<evidence type="ECO:0000313" key="7">
    <source>
        <dbReference type="EMBL" id="MFC3688445.1"/>
    </source>
</evidence>
<dbReference type="Proteomes" id="UP001595685">
    <property type="component" value="Unassembled WGS sequence"/>
</dbReference>
<dbReference type="Gene3D" id="3.30.70.580">
    <property type="entry name" value="Pseudouridine synthase I, catalytic domain, N-terminal subdomain"/>
    <property type="match status" value="1"/>
</dbReference>
<dbReference type="InterPro" id="IPR020094">
    <property type="entry name" value="TruA/RsuA/RluB/E/F_N"/>
</dbReference>
<dbReference type="HAMAP" id="MF_00171">
    <property type="entry name" value="TruA"/>
    <property type="match status" value="1"/>
</dbReference>
<feature type="active site" description="Nucleophile" evidence="4">
    <location>
        <position position="73"/>
    </location>
</feature>
<dbReference type="PIRSF" id="PIRSF001430">
    <property type="entry name" value="tRNA_psdUrid_synth"/>
    <property type="match status" value="1"/>
</dbReference>
<comment type="function">
    <text evidence="4">Formation of pseudouridine at positions 38, 39 and 40 in the anticodon stem and loop of transfer RNAs.</text>
</comment>
<dbReference type="PANTHER" id="PTHR11142:SF0">
    <property type="entry name" value="TRNA PSEUDOURIDINE SYNTHASE-LIKE 1"/>
    <property type="match status" value="1"/>
</dbReference>
<sequence length="290" mass="31090">MTHQPHHGPAVASDGGSVRLRLDLAYDGAGFRGWAVQPGQRTVAGLLEESLATVLRTDVPRIRSGLVVAGRTDAGVHATAQCVHVDVDQESLARAGGTVGATRRLRSLLAPEVRLTAMAPAPPGFDARFSALRRHYRYRVCDDPAGPDPLRRHDTLAHPRPLDTGLLTAASRQLLGLQDFAAFCRRREGATTVRTLLSYVWSREPDGTVVAQVTADAFCHSMVRALVGAVLPVGDGRAVMGFPLEVLLARRRDPRVTVAAAHGLTLVAVDYPDDAGLAARAVESRARRDD</sequence>
<evidence type="ECO:0000256" key="1">
    <source>
        <dbReference type="ARBA" id="ARBA00009375"/>
    </source>
</evidence>
<comment type="similarity">
    <text evidence="1 4 5">Belongs to the tRNA pseudouridine synthase TruA family.</text>
</comment>
<dbReference type="EMBL" id="JBHRWW010000005">
    <property type="protein sequence ID" value="MFC3688445.1"/>
    <property type="molecule type" value="Genomic_DNA"/>
</dbReference>
<feature type="binding site" evidence="4">
    <location>
        <position position="136"/>
    </location>
    <ligand>
        <name>substrate</name>
    </ligand>
</feature>
<dbReference type="SUPFAM" id="SSF55120">
    <property type="entry name" value="Pseudouridine synthase"/>
    <property type="match status" value="1"/>
</dbReference>
<comment type="catalytic activity">
    <reaction evidence="4 5">
        <text>uridine(38/39/40) in tRNA = pseudouridine(38/39/40) in tRNA</text>
        <dbReference type="Rhea" id="RHEA:22376"/>
        <dbReference type="Rhea" id="RHEA-COMP:10085"/>
        <dbReference type="Rhea" id="RHEA-COMP:10087"/>
        <dbReference type="ChEBI" id="CHEBI:65314"/>
        <dbReference type="ChEBI" id="CHEBI:65315"/>
        <dbReference type="EC" id="5.4.99.12"/>
    </reaction>
</comment>
<dbReference type="EC" id="5.4.99.12" evidence="4"/>
<evidence type="ECO:0000313" key="8">
    <source>
        <dbReference type="Proteomes" id="UP001595685"/>
    </source>
</evidence>
<dbReference type="InterPro" id="IPR020095">
    <property type="entry name" value="PsdUridine_synth_TruA_C"/>
</dbReference>
<keyword evidence="8" id="KW-1185">Reference proteome</keyword>
<comment type="caution">
    <text evidence="4">Lacks conserved residue(s) required for the propagation of feature annotation.</text>
</comment>
<evidence type="ECO:0000256" key="2">
    <source>
        <dbReference type="ARBA" id="ARBA00022694"/>
    </source>
</evidence>
<dbReference type="CDD" id="cd02570">
    <property type="entry name" value="PseudoU_synth_EcTruA"/>
    <property type="match status" value="1"/>
</dbReference>
<dbReference type="InterPro" id="IPR020097">
    <property type="entry name" value="PsdUridine_synth_TruA_a/b_dom"/>
</dbReference>
<keyword evidence="3 4" id="KW-0413">Isomerase</keyword>
<protein>
    <recommendedName>
        <fullName evidence="4">tRNA pseudouridine synthase A</fullName>
        <ecNumber evidence="4">5.4.99.12</ecNumber>
    </recommendedName>
    <alternativeName>
        <fullName evidence="4">tRNA pseudouridine(38-40) synthase</fullName>
    </alternativeName>
    <alternativeName>
        <fullName evidence="4">tRNA pseudouridylate synthase I</fullName>
    </alternativeName>
    <alternativeName>
        <fullName evidence="4">tRNA-uridine isomerase I</fullName>
    </alternativeName>
</protein>
<comment type="subunit">
    <text evidence="4">Homodimer.</text>
</comment>
<dbReference type="Gene3D" id="3.30.70.660">
    <property type="entry name" value="Pseudouridine synthase I, catalytic domain, C-terminal subdomain"/>
    <property type="match status" value="1"/>
</dbReference>
<evidence type="ECO:0000256" key="3">
    <source>
        <dbReference type="ARBA" id="ARBA00023235"/>
    </source>
</evidence>
<dbReference type="PANTHER" id="PTHR11142">
    <property type="entry name" value="PSEUDOURIDYLATE SYNTHASE"/>
    <property type="match status" value="1"/>
</dbReference>
<comment type="caution">
    <text evidence="7">The sequence shown here is derived from an EMBL/GenBank/DDBJ whole genome shotgun (WGS) entry which is preliminary data.</text>
</comment>
<evidence type="ECO:0000256" key="4">
    <source>
        <dbReference type="HAMAP-Rule" id="MF_00171"/>
    </source>
</evidence>
<feature type="domain" description="Pseudouridine synthase I TruA alpha/beta" evidence="6">
    <location>
        <begin position="170"/>
        <end position="272"/>
    </location>
</feature>
<dbReference type="Pfam" id="PF01416">
    <property type="entry name" value="PseudoU_synth_1"/>
    <property type="match status" value="1"/>
</dbReference>
<accession>A0ABV7WF47</accession>
<dbReference type="InterPro" id="IPR001406">
    <property type="entry name" value="PsdUridine_synth_TruA"/>
</dbReference>
<dbReference type="RefSeq" id="WP_340295034.1">
    <property type="nucleotide sequence ID" value="NZ_JBBEOI010000201.1"/>
</dbReference>
<name>A0ABV7WF47_9MICO</name>
<dbReference type="InterPro" id="IPR020103">
    <property type="entry name" value="PsdUridine_synth_cat_dom_sf"/>
</dbReference>
<keyword evidence="2 4" id="KW-0819">tRNA processing</keyword>
<reference evidence="8" key="1">
    <citation type="journal article" date="2019" name="Int. J. Syst. Evol. Microbiol.">
        <title>The Global Catalogue of Microorganisms (GCM) 10K type strain sequencing project: providing services to taxonomists for standard genome sequencing and annotation.</title>
        <authorList>
            <consortium name="The Broad Institute Genomics Platform"/>
            <consortium name="The Broad Institute Genome Sequencing Center for Infectious Disease"/>
            <person name="Wu L."/>
            <person name="Ma J."/>
        </authorList>
    </citation>
    <scope>NUCLEOTIDE SEQUENCE [LARGE SCALE GENOMIC DNA]</scope>
    <source>
        <strain evidence="8">NCAIM B.02333</strain>
    </source>
</reference>